<evidence type="ECO:0000259" key="2">
    <source>
        <dbReference type="Pfam" id="PF17289"/>
    </source>
</evidence>
<evidence type="ECO:0000313" key="4">
    <source>
        <dbReference type="Proteomes" id="UP000251717"/>
    </source>
</evidence>
<dbReference type="Pfam" id="PF03237">
    <property type="entry name" value="Terminase_6N"/>
    <property type="match status" value="1"/>
</dbReference>
<keyword evidence="4" id="KW-1185">Reference proteome</keyword>
<reference evidence="3 4" key="1">
    <citation type="submission" date="2017-03" db="EMBL/GenBank/DDBJ databases">
        <title>Genome sequence of Methanobrevibacter thaueri.</title>
        <authorList>
            <person name="Poehlein A."/>
            <person name="Seedorf H."/>
            <person name="Daniel R."/>
        </authorList>
    </citation>
    <scope>NUCLEOTIDE SEQUENCE [LARGE SCALE GENOMIC DNA]</scope>
    <source>
        <strain evidence="3 4">DSM 11995</strain>
    </source>
</reference>
<evidence type="ECO:0000256" key="1">
    <source>
        <dbReference type="ARBA" id="ARBA00022612"/>
    </source>
</evidence>
<sequence>MITMYDENGKFHLDAKDKAILQKCVYENPYIPFNPFPKQAEMILATEKEVLIGGAAGGSKSTSLLMRALFYVQDDANEYHALILRRTLSDLKRKGALIHKASQWLNRKEIQNNPAIRPKWDGTEHSWTFPNGNSLTFGYLRNINDLDTYQGSEYQFIGIDELTQLERFKYIYMRSRVRKTKDNKLPTQLMCSSNPGKRGNKWVRERFIEKIDEDIRDKSQIRFISSSYLDNIYLDRKDYEEYLMGLDRVTREQLMNGNWYASVKGQLFDESDFHLISYNEYMKIPIVRVIRYWDLAATEVLNDDKLKGSDPDFTAGVLLAKDLNGNIYIIDSYEFQLESRNLINEILNTAARDKSDVQYIELDGSTGKNFGLLIIDELTRRGFTTGTGNSRENKVDRARRVSADIQKNGIYLVGKDSAGFTKKWAMEFLEKITAYPNEAIHDDCVVAFTGGYEKIATENQTKRVNVDKWYST</sequence>
<proteinExistence type="predicted"/>
<organism evidence="3 4">
    <name type="scientific">Methanobrevibacter thaueri</name>
    <dbReference type="NCBI Taxonomy" id="190975"/>
    <lineage>
        <taxon>Archaea</taxon>
        <taxon>Methanobacteriati</taxon>
        <taxon>Methanobacteriota</taxon>
        <taxon>Methanomada group</taxon>
        <taxon>Methanobacteria</taxon>
        <taxon>Methanobacteriales</taxon>
        <taxon>Methanobacteriaceae</taxon>
        <taxon>Methanobrevibacter</taxon>
    </lineage>
</organism>
<dbReference type="AlphaFoldDB" id="A0A315XJU4"/>
<dbReference type="Gene3D" id="3.40.50.300">
    <property type="entry name" value="P-loop containing nucleotide triphosphate hydrolases"/>
    <property type="match status" value="1"/>
</dbReference>
<name>A0A315XJU4_9EURY</name>
<dbReference type="InterPro" id="IPR027417">
    <property type="entry name" value="P-loop_NTPase"/>
</dbReference>
<protein>
    <submittedName>
        <fullName evidence="3">Terminase-like family protein</fullName>
    </submittedName>
</protein>
<feature type="domain" description="Terminase large subunit gp17-like C-terminal" evidence="2">
    <location>
        <begin position="292"/>
        <end position="447"/>
    </location>
</feature>
<dbReference type="EMBL" id="MZGS01000028">
    <property type="protein sequence ID" value="PWB85259.1"/>
    <property type="molecule type" value="Genomic_DNA"/>
</dbReference>
<keyword evidence="1" id="KW-1188">Viral release from host cell</keyword>
<gene>
    <name evidence="3" type="ORF">MBBTH_18580</name>
</gene>
<comment type="caution">
    <text evidence="3">The sequence shown here is derived from an EMBL/GenBank/DDBJ whole genome shotgun (WGS) entry which is preliminary data.</text>
</comment>
<dbReference type="InterPro" id="IPR035421">
    <property type="entry name" value="Terminase_6C"/>
</dbReference>
<evidence type="ECO:0000313" key="3">
    <source>
        <dbReference type="EMBL" id="PWB85259.1"/>
    </source>
</evidence>
<dbReference type="Pfam" id="PF17289">
    <property type="entry name" value="Terminase_6C"/>
    <property type="match status" value="1"/>
</dbReference>
<accession>A0A315XJU4</accession>
<dbReference type="Proteomes" id="UP000251717">
    <property type="component" value="Unassembled WGS sequence"/>
</dbReference>